<keyword evidence="3" id="KW-0378">Hydrolase</keyword>
<keyword evidence="2" id="KW-0645">Protease</keyword>
<keyword evidence="4" id="KW-0788">Thiol protease</keyword>
<protein>
    <submittedName>
        <fullName evidence="7">5271_t:CDS:1</fullName>
    </submittedName>
</protein>
<feature type="region of interest" description="Disordered" evidence="5">
    <location>
        <begin position="1"/>
        <end position="34"/>
    </location>
</feature>
<evidence type="ECO:0000256" key="5">
    <source>
        <dbReference type="SAM" id="MobiDB-lite"/>
    </source>
</evidence>
<dbReference type="PANTHER" id="PTHR12606:SF141">
    <property type="entry name" value="GH15225P-RELATED"/>
    <property type="match status" value="1"/>
</dbReference>
<comment type="similarity">
    <text evidence="1">Belongs to the peptidase C48 family.</text>
</comment>
<reference evidence="7" key="1">
    <citation type="submission" date="2021-06" db="EMBL/GenBank/DDBJ databases">
        <authorList>
            <person name="Kallberg Y."/>
            <person name="Tangrot J."/>
            <person name="Rosling A."/>
        </authorList>
    </citation>
    <scope>NUCLEOTIDE SEQUENCE</scope>
    <source>
        <strain evidence="7">IA702</strain>
    </source>
</reference>
<dbReference type="Proteomes" id="UP000789572">
    <property type="component" value="Unassembled WGS sequence"/>
</dbReference>
<sequence>MPTKTRRSRSPARTYLPYNHRPKRARMEETQDVGKLSKTMPGIYSSNFDSYSHSVLKGNSSTWMEGTFTREDLERTFGRASEETRSQSIEKPPPSWAPAIRDLWASSVNRMLKHTNEFAMKIIATRDYLQRMLDGGNVRPDEMEYLMQLPQNIQNYLARFRKLTDEETRRFSVDSLNGLQRPSAATTLQRADETPVRQLTSIPRSDTRRGVVKKTQNKQTTNPLTENTSMNSTRNLSFNAAKLTKFEEKLQAKYENYRRAKELEKKKDQEANKKFLKDLEIARKPRPLRIMTKEQLEEIVVARSSAAVKGGIIARIEKYEITLHDFDTLRPGQWLNDEVINAYLQMLLNRAKRETRRKVHIFNTFFYTTLATKGYDGVKRWARRAKIDVFEQDLILIPINQASHWFLAAIRLPDRLIEIYDSMPRTDATMTFDTIMYYLAQTHKDKTGQNLDKSQWSWIVETAPKQENGYDCGVFTCQFVECLSRGGDLDFEQSDMQYYRQRIRYELIKGRLMR</sequence>
<feature type="domain" description="Ubiquitin-like protease family profile" evidence="6">
    <location>
        <begin position="319"/>
        <end position="483"/>
    </location>
</feature>
<dbReference type="InterPro" id="IPR003653">
    <property type="entry name" value="Peptidase_C48_C"/>
</dbReference>
<dbReference type="InterPro" id="IPR038765">
    <property type="entry name" value="Papain-like_cys_pep_sf"/>
</dbReference>
<dbReference type="GO" id="GO:0005634">
    <property type="term" value="C:nucleus"/>
    <property type="evidence" value="ECO:0007669"/>
    <property type="project" value="TreeGrafter"/>
</dbReference>
<gene>
    <name evidence="7" type="ORF">POCULU_LOCUS31</name>
</gene>
<dbReference type="Gene3D" id="3.40.395.10">
    <property type="entry name" value="Adenoviral Proteinase, Chain A"/>
    <property type="match status" value="1"/>
</dbReference>
<dbReference type="PROSITE" id="PS50600">
    <property type="entry name" value="ULP_PROTEASE"/>
    <property type="match status" value="1"/>
</dbReference>
<evidence type="ECO:0000313" key="8">
    <source>
        <dbReference type="Proteomes" id="UP000789572"/>
    </source>
</evidence>
<dbReference type="Pfam" id="PF02902">
    <property type="entry name" value="Peptidase_C48"/>
    <property type="match status" value="1"/>
</dbReference>
<evidence type="ECO:0000256" key="1">
    <source>
        <dbReference type="ARBA" id="ARBA00005234"/>
    </source>
</evidence>
<name>A0A9N8YWE5_9GLOM</name>
<dbReference type="AlphaFoldDB" id="A0A9N8YWE5"/>
<evidence type="ECO:0000256" key="4">
    <source>
        <dbReference type="ARBA" id="ARBA00022807"/>
    </source>
</evidence>
<dbReference type="GO" id="GO:0060255">
    <property type="term" value="P:regulation of macromolecule metabolic process"/>
    <property type="evidence" value="ECO:0007669"/>
    <property type="project" value="UniProtKB-ARBA"/>
</dbReference>
<dbReference type="PANTHER" id="PTHR12606">
    <property type="entry name" value="SENTRIN/SUMO-SPECIFIC PROTEASE"/>
    <property type="match status" value="1"/>
</dbReference>
<evidence type="ECO:0000313" key="7">
    <source>
        <dbReference type="EMBL" id="CAG8450976.1"/>
    </source>
</evidence>
<comment type="caution">
    <text evidence="7">The sequence shown here is derived from an EMBL/GenBank/DDBJ whole genome shotgun (WGS) entry which is preliminary data.</text>
</comment>
<organism evidence="7 8">
    <name type="scientific">Paraglomus occultum</name>
    <dbReference type="NCBI Taxonomy" id="144539"/>
    <lineage>
        <taxon>Eukaryota</taxon>
        <taxon>Fungi</taxon>
        <taxon>Fungi incertae sedis</taxon>
        <taxon>Mucoromycota</taxon>
        <taxon>Glomeromycotina</taxon>
        <taxon>Glomeromycetes</taxon>
        <taxon>Paraglomerales</taxon>
        <taxon>Paraglomeraceae</taxon>
        <taxon>Paraglomus</taxon>
    </lineage>
</organism>
<evidence type="ECO:0000259" key="6">
    <source>
        <dbReference type="PROSITE" id="PS50600"/>
    </source>
</evidence>
<keyword evidence="8" id="KW-1185">Reference proteome</keyword>
<dbReference type="GO" id="GO:0080090">
    <property type="term" value="P:regulation of primary metabolic process"/>
    <property type="evidence" value="ECO:0007669"/>
    <property type="project" value="UniProtKB-ARBA"/>
</dbReference>
<accession>A0A9N8YWE5</accession>
<evidence type="ECO:0000256" key="2">
    <source>
        <dbReference type="ARBA" id="ARBA00022670"/>
    </source>
</evidence>
<proteinExistence type="inferred from homology"/>
<dbReference type="GO" id="GO:0016929">
    <property type="term" value="F:deSUMOylase activity"/>
    <property type="evidence" value="ECO:0007669"/>
    <property type="project" value="TreeGrafter"/>
</dbReference>
<dbReference type="SUPFAM" id="SSF54001">
    <property type="entry name" value="Cysteine proteinases"/>
    <property type="match status" value="1"/>
</dbReference>
<dbReference type="EMBL" id="CAJVPJ010000001">
    <property type="protein sequence ID" value="CAG8450976.1"/>
    <property type="molecule type" value="Genomic_DNA"/>
</dbReference>
<feature type="region of interest" description="Disordered" evidence="5">
    <location>
        <begin position="203"/>
        <end position="229"/>
    </location>
</feature>
<dbReference type="OrthoDB" id="1939479at2759"/>
<evidence type="ECO:0000256" key="3">
    <source>
        <dbReference type="ARBA" id="ARBA00022801"/>
    </source>
</evidence>
<feature type="compositionally biased region" description="Basic residues" evidence="5">
    <location>
        <begin position="1"/>
        <end position="10"/>
    </location>
</feature>
<dbReference type="FunFam" id="3.40.395.10:FF:000001">
    <property type="entry name" value="Sentrin-specific protease 1"/>
    <property type="match status" value="1"/>
</dbReference>
<dbReference type="GO" id="GO:0006508">
    <property type="term" value="P:proteolysis"/>
    <property type="evidence" value="ECO:0007669"/>
    <property type="project" value="UniProtKB-KW"/>
</dbReference>
<dbReference type="GO" id="GO:0016926">
    <property type="term" value="P:protein desumoylation"/>
    <property type="evidence" value="ECO:0007669"/>
    <property type="project" value="TreeGrafter"/>
</dbReference>
<feature type="compositionally biased region" description="Polar residues" evidence="5">
    <location>
        <begin position="217"/>
        <end position="229"/>
    </location>
</feature>